<feature type="transmembrane region" description="Helical" evidence="2">
    <location>
        <begin position="76"/>
        <end position="97"/>
    </location>
</feature>
<organism evidence="3 4">
    <name type="scientific">Streptococcus sanguinis</name>
    <dbReference type="NCBI Taxonomy" id="1305"/>
    <lineage>
        <taxon>Bacteria</taxon>
        <taxon>Bacillati</taxon>
        <taxon>Bacillota</taxon>
        <taxon>Bacilli</taxon>
        <taxon>Lactobacillales</taxon>
        <taxon>Streptococcaceae</taxon>
        <taxon>Streptococcus</taxon>
    </lineage>
</organism>
<dbReference type="AlphaFoldDB" id="A0A3R9I645"/>
<proteinExistence type="predicted"/>
<evidence type="ECO:0000313" key="3">
    <source>
        <dbReference type="EMBL" id="QKQ45098.1"/>
    </source>
</evidence>
<reference evidence="3 4" key="1">
    <citation type="submission" date="2020-05" db="EMBL/GenBank/DDBJ databases">
        <title>FDA dAtabase for Regulatory Grade micrObial Sequences (FDA-ARGOS): Supporting development and validation of Infectious Disease Dx tests.</title>
        <authorList>
            <person name="Bojja K."/>
            <person name="Kessler A."/>
            <person name="Tallon L."/>
            <person name="Sadzewicz L."/>
            <person name="Zhao X."/>
            <person name="Vavikolanu K."/>
            <person name="Mehta A."/>
            <person name="Aluvathingal J."/>
            <person name="Nadendla S."/>
            <person name="Myers T."/>
            <person name="Yan Y."/>
            <person name="Sichtig H."/>
        </authorList>
    </citation>
    <scope>NUCLEOTIDE SEQUENCE [LARGE SCALE GENOMIC DNA]</scope>
    <source>
        <strain evidence="3 4">FDAARGOS_770</strain>
    </source>
</reference>
<accession>A0A3R9I645</accession>
<evidence type="ECO:0000256" key="1">
    <source>
        <dbReference type="SAM" id="MobiDB-lite"/>
    </source>
</evidence>
<feature type="compositionally biased region" description="Basic and acidic residues" evidence="1">
    <location>
        <begin position="1"/>
        <end position="10"/>
    </location>
</feature>
<keyword evidence="2" id="KW-0812">Transmembrane</keyword>
<dbReference type="EMBL" id="CP054570">
    <property type="protein sequence ID" value="QKQ45098.1"/>
    <property type="molecule type" value="Genomic_DNA"/>
</dbReference>
<gene>
    <name evidence="3" type="ORF">FOC72_11350</name>
</gene>
<evidence type="ECO:0000256" key="2">
    <source>
        <dbReference type="SAM" id="Phobius"/>
    </source>
</evidence>
<keyword evidence="2" id="KW-0472">Membrane</keyword>
<feature type="compositionally biased region" description="Basic and acidic residues" evidence="1">
    <location>
        <begin position="25"/>
        <end position="57"/>
    </location>
</feature>
<feature type="region of interest" description="Disordered" evidence="1">
    <location>
        <begin position="1"/>
        <end position="57"/>
    </location>
</feature>
<sequence length="327" mass="37184">MKKRDLESLRQQHKAKFTGGKSASAKKEQRQPQKSPDIDKTKEESHQLPTGEKKLETKTDWKQGEFVEKRRKNLKWVWTSGSILLVILVLIPIFRYVSSNKGSQERNTYQSSWSSSKESESYSFSETSSRSWEVPEDETSQEATAYVDKKAANFAWTFDDILALQVYSSEQQGSGQDAPTAEEIIERFGKATSGGESNNGSDDTLYLFYSESSGQQTASLLFKKIDGKYRLSTIRGNQLSSSLYSSGSETLTEADFQDLKADEFGQGAHIQDVVSRFGLPQVINKSVDYKDRTIVYLKYKLTNKSYLYLDFALSKTGDYRLTRKYVY</sequence>
<dbReference type="Proteomes" id="UP000509459">
    <property type="component" value="Chromosome"/>
</dbReference>
<dbReference type="RefSeq" id="WP_002893971.1">
    <property type="nucleotide sequence ID" value="NZ_CP054570.1"/>
</dbReference>
<name>A0A3R9I645_STRSA</name>
<protein>
    <submittedName>
        <fullName evidence="3">Uncharacterized protein</fullName>
    </submittedName>
</protein>
<evidence type="ECO:0000313" key="4">
    <source>
        <dbReference type="Proteomes" id="UP000509459"/>
    </source>
</evidence>
<keyword evidence="2" id="KW-1133">Transmembrane helix</keyword>